<accession>A0A1C0U7U3</accession>
<evidence type="ECO:0000313" key="1">
    <source>
        <dbReference type="EMBL" id="OCQ53981.1"/>
    </source>
</evidence>
<comment type="caution">
    <text evidence="1">The sequence shown here is derived from an EMBL/GenBank/DDBJ whole genome shotgun (WGS) entry which is preliminary data.</text>
</comment>
<proteinExistence type="predicted"/>
<protein>
    <submittedName>
        <fullName evidence="1">Uncharacterized protein</fullName>
    </submittedName>
</protein>
<name>A0A1C0U7U3_9GAMM</name>
<dbReference type="AlphaFoldDB" id="A0A1C0U7U3"/>
<evidence type="ECO:0000313" key="2">
    <source>
        <dbReference type="Proteomes" id="UP000093476"/>
    </source>
</evidence>
<organism evidence="1 2">
    <name type="scientific">Photorhabdus australis subsp. thailandensis</name>
    <dbReference type="NCBI Taxonomy" id="2805096"/>
    <lineage>
        <taxon>Bacteria</taxon>
        <taxon>Pseudomonadati</taxon>
        <taxon>Pseudomonadota</taxon>
        <taxon>Gammaproteobacteria</taxon>
        <taxon>Enterobacterales</taxon>
        <taxon>Morganellaceae</taxon>
        <taxon>Photorhabdus</taxon>
    </lineage>
</organism>
<dbReference type="RefSeq" id="WP_065822134.1">
    <property type="nucleotide sequence ID" value="NZ_CAWMQZ010000027.1"/>
</dbReference>
<reference evidence="1 2" key="1">
    <citation type="submission" date="2015-12" db="EMBL/GenBank/DDBJ databases">
        <title>Genome comparisons provide insights into the role of secondary metabolites in the pathogenic phase of the Photorhabdus life cycle.</title>
        <authorList>
            <person name="Tobias N.J."/>
            <person name="Mishra B."/>
            <person name="Gupta D.K."/>
            <person name="Thines M."/>
            <person name="Stinear T.P."/>
            <person name="Bode H.B."/>
        </authorList>
    </citation>
    <scope>NUCLEOTIDE SEQUENCE [LARGE SCALE GENOMIC DNA]</scope>
    <source>
        <strain evidence="1 2">PB68.1</strain>
    </source>
</reference>
<dbReference type="Proteomes" id="UP000093476">
    <property type="component" value="Unassembled WGS sequence"/>
</dbReference>
<dbReference type="EMBL" id="LOMY01000027">
    <property type="protein sequence ID" value="OCQ53981.1"/>
    <property type="molecule type" value="Genomic_DNA"/>
</dbReference>
<dbReference type="PATRIC" id="fig|286156.4.peg.811"/>
<keyword evidence="2" id="KW-1185">Reference proteome</keyword>
<gene>
    <name evidence="1" type="ORF">Ppb6_00706</name>
</gene>
<sequence>MLGPVSNHQYISAKISSSEDSLPRRVDVHSLYGSDNETGGMLNNKVEARLNDIIIKNNEMFGFNYYQQNPYERKILLESRKGYCGECSDEVLQYVDDKYYEKVNPSKEHYFVLSKDQINIIEPSYKQMFFKAEATEMEFDKTNKILKEFPDVFVGSKNDFDYMIIKICDIFGISAPHTLEYWNINRSLR</sequence>